<organism evidence="1">
    <name type="scientific">Burkholderia sp. M701</name>
    <dbReference type="NCBI Taxonomy" id="326454"/>
    <lineage>
        <taxon>Bacteria</taxon>
        <taxon>Pseudomonadati</taxon>
        <taxon>Pseudomonadota</taxon>
        <taxon>Betaproteobacteria</taxon>
        <taxon>Burkholderiales</taxon>
        <taxon>Burkholderiaceae</taxon>
        <taxon>Burkholderia</taxon>
    </lineage>
</organism>
<geneLocation type="plasmid" evidence="1">
    <name>pM7012</name>
</geneLocation>
<evidence type="ECO:0000313" key="1">
    <source>
        <dbReference type="EMBL" id="BAO19199.1"/>
    </source>
</evidence>
<reference evidence="1" key="2">
    <citation type="submission" date="2024-06" db="EMBL/GenBank/DDBJ databases">
        <authorList>
            <person name="Sakai Y."/>
            <person name="Fujii T."/>
        </authorList>
    </citation>
    <scope>NUCLEOTIDE SEQUENCE</scope>
    <source>
        <strain evidence="1">M701</strain>
        <plasmid evidence="1">pM7012</plasmid>
    </source>
</reference>
<reference evidence="1" key="1">
    <citation type="journal article" date="2014" name="Microbiology">
        <title>A 2,4-dichlorophenoxyacetic acid degradation plasmid pM7012 discloses distribution of an unclassified megaplasmid group across bacterial species.</title>
        <authorList>
            <person name="Sakai Y."/>
            <person name="Ogawa N."/>
            <person name="Shimomura Y."/>
            <person name="Fujii T."/>
        </authorList>
    </citation>
    <scope>NUCLEOTIDE SEQUENCE</scope>
    <source>
        <strain evidence="1">M701</strain>
    </source>
</reference>
<dbReference type="RefSeq" id="WP_023842740.1">
    <property type="nucleotide sequence ID" value="NC_022995.1"/>
</dbReference>
<dbReference type="EMBL" id="AB853026">
    <property type="protein sequence ID" value="BAO19199.1"/>
    <property type="molecule type" value="Genomic_DNA"/>
</dbReference>
<sequence>MPAHHLDRSRVLFVSATDLTLLAGPHAEKFWERVRARAIPHYFAGAVSNLDGQNEARDLAWTASDNHVVALGDVAANACKAQGIAHEVFPDPETTDSGVWALIDRDLDSLASRLPLDGPRYEAIRDQLVHLGYKREWDWAYSVSPPGSAEDFACQAIWIICCSGFRAQAARVIEEKVLAALADGRSATEVFPRSGKGRAIDKIWGNRDRYFAEFSDLVARNASAEEVIKWVATAKIPYVGGGILRYHFAKNLGISCAKPDRHLARLAGVPEDDDPEKNFHAVMAICQQLADATNEKVGAVDLVLWRACNLGILKSRETEAYTRK</sequence>
<protein>
    <submittedName>
        <fullName evidence="1">Uncharacterized protein</fullName>
    </submittedName>
</protein>
<dbReference type="AlphaFoldDB" id="V5YPJ6"/>
<accession>V5YPJ6</accession>
<proteinExistence type="predicted"/>
<keyword evidence="1" id="KW-0614">Plasmid</keyword>
<name>V5YPJ6_9BURK</name>